<dbReference type="GO" id="GO:0005737">
    <property type="term" value="C:cytoplasm"/>
    <property type="evidence" value="ECO:0007669"/>
    <property type="project" value="TreeGrafter"/>
</dbReference>
<dbReference type="OrthoDB" id="9792284at2"/>
<dbReference type="Proteomes" id="UP000321595">
    <property type="component" value="Chromosome"/>
</dbReference>
<dbReference type="SUPFAM" id="SSF52317">
    <property type="entry name" value="Class I glutamine amidotransferase-like"/>
    <property type="match status" value="1"/>
</dbReference>
<proteinExistence type="inferred from homology"/>
<dbReference type="KEGG" id="bbae:FRD01_00590"/>
<evidence type="ECO:0000313" key="5">
    <source>
        <dbReference type="EMBL" id="QED30259.1"/>
    </source>
</evidence>
<keyword evidence="5" id="KW-0808">Transferase</keyword>
<dbReference type="PANTHER" id="PTHR48094:SF11">
    <property type="entry name" value="GLUTATHIONE-INDEPENDENT GLYOXALASE HSP31-RELATED"/>
    <property type="match status" value="1"/>
</dbReference>
<evidence type="ECO:0000256" key="1">
    <source>
        <dbReference type="ARBA" id="ARBA00023016"/>
    </source>
</evidence>
<dbReference type="Pfam" id="PF01965">
    <property type="entry name" value="DJ-1_PfpI"/>
    <property type="match status" value="1"/>
</dbReference>
<name>A0A5B8Y3L0_9DELT</name>
<evidence type="ECO:0000256" key="3">
    <source>
        <dbReference type="ARBA" id="ARBA00038493"/>
    </source>
</evidence>
<dbReference type="AlphaFoldDB" id="A0A5B8Y3L0"/>
<gene>
    <name evidence="5" type="ORF">FRD01_00590</name>
</gene>
<evidence type="ECO:0000256" key="2">
    <source>
        <dbReference type="ARBA" id="ARBA00023239"/>
    </source>
</evidence>
<dbReference type="CDD" id="cd03141">
    <property type="entry name" value="GATase1_Hsp31_like"/>
    <property type="match status" value="1"/>
</dbReference>
<reference evidence="5 6" key="1">
    <citation type="submission" date="2019-08" db="EMBL/GenBank/DDBJ databases">
        <authorList>
            <person name="Liang Q."/>
        </authorList>
    </citation>
    <scope>NUCLEOTIDE SEQUENCE [LARGE SCALE GENOMIC DNA]</scope>
    <source>
        <strain evidence="5 6">V1718</strain>
    </source>
</reference>
<keyword evidence="6" id="KW-1185">Reference proteome</keyword>
<keyword evidence="1" id="KW-0346">Stress response</keyword>
<keyword evidence="5" id="KW-0315">Glutamine amidotransferase</keyword>
<dbReference type="Gene3D" id="3.40.50.880">
    <property type="match status" value="1"/>
</dbReference>
<dbReference type="PANTHER" id="PTHR48094">
    <property type="entry name" value="PROTEIN/NUCLEIC ACID DEGLYCASE DJ-1-RELATED"/>
    <property type="match status" value="1"/>
</dbReference>
<dbReference type="InterPro" id="IPR029062">
    <property type="entry name" value="Class_I_gatase-like"/>
</dbReference>
<dbReference type="GO" id="GO:0019243">
    <property type="term" value="P:methylglyoxal catabolic process to D-lactate via S-lactoyl-glutathione"/>
    <property type="evidence" value="ECO:0007669"/>
    <property type="project" value="TreeGrafter"/>
</dbReference>
<sequence length="291" mass="30459">MTFGCAGKTVTESCEIKHEGQCYTEAKSACAAAGCPDDCVLLETYPAQVSCESETSDATVNPDQPVSSTKPVLFVVSGHTELGDTGKKTGYFLSEVAHPWHVLSQAGVGVKFVSPNGGAVEMDPKSNDLEDPINVEFLASPDAKELTNTMKPSDVNPADFSAIFYAGGHGAMWDFPNNAELAQAAATIYENGGVVAAVCHGPAGLVDIKLSDGSYLVAGKKLAAFTNAEEDAVELTSVVPFLLADKLTERGAIHVPAENFEAHVVADERLVTGQNPASATGVGEKILELIR</sequence>
<dbReference type="InterPro" id="IPR002818">
    <property type="entry name" value="DJ-1/PfpI"/>
</dbReference>
<accession>A0A5B8Y3L0</accession>
<dbReference type="GO" id="GO:0016740">
    <property type="term" value="F:transferase activity"/>
    <property type="evidence" value="ECO:0007669"/>
    <property type="project" value="UniProtKB-KW"/>
</dbReference>
<evidence type="ECO:0000259" key="4">
    <source>
        <dbReference type="Pfam" id="PF01965"/>
    </source>
</evidence>
<evidence type="ECO:0000313" key="6">
    <source>
        <dbReference type="Proteomes" id="UP000321595"/>
    </source>
</evidence>
<dbReference type="EMBL" id="CP042467">
    <property type="protein sequence ID" value="QED30259.1"/>
    <property type="molecule type" value="Genomic_DNA"/>
</dbReference>
<feature type="domain" description="DJ-1/PfpI" evidence="4">
    <location>
        <begin position="94"/>
        <end position="288"/>
    </location>
</feature>
<keyword evidence="2" id="KW-0456">Lyase</keyword>
<comment type="similarity">
    <text evidence="3">Belongs to the peptidase C56 family. HSP31-like subfamily.</text>
</comment>
<dbReference type="GO" id="GO:0019172">
    <property type="term" value="F:glyoxalase III activity"/>
    <property type="evidence" value="ECO:0007669"/>
    <property type="project" value="TreeGrafter"/>
</dbReference>
<dbReference type="InterPro" id="IPR050325">
    <property type="entry name" value="Prot/Nucl_acid_deglycase"/>
</dbReference>
<organism evidence="5 6">
    <name type="scientific">Microvenator marinus</name>
    <dbReference type="NCBI Taxonomy" id="2600177"/>
    <lineage>
        <taxon>Bacteria</taxon>
        <taxon>Deltaproteobacteria</taxon>
        <taxon>Bradymonadales</taxon>
        <taxon>Microvenatoraceae</taxon>
        <taxon>Microvenator</taxon>
    </lineage>
</organism>
<protein>
    <submittedName>
        <fullName evidence="5">Type 1 glutamine amidotransferase domain-containing protein</fullName>
    </submittedName>
</protein>